<reference evidence="3" key="1">
    <citation type="journal article" date="2023" name="Science">
        <title>Genome structures resolve the early diversification of teleost fishes.</title>
        <authorList>
            <person name="Parey E."/>
            <person name="Louis A."/>
            <person name="Montfort J."/>
            <person name="Bouchez O."/>
            <person name="Roques C."/>
            <person name="Iampietro C."/>
            <person name="Lluch J."/>
            <person name="Castinel A."/>
            <person name="Donnadieu C."/>
            <person name="Desvignes T."/>
            <person name="Floi Bucao C."/>
            <person name="Jouanno E."/>
            <person name="Wen M."/>
            <person name="Mejri S."/>
            <person name="Dirks R."/>
            <person name="Jansen H."/>
            <person name="Henkel C."/>
            <person name="Chen W.J."/>
            <person name="Zahm M."/>
            <person name="Cabau C."/>
            <person name="Klopp C."/>
            <person name="Thompson A.W."/>
            <person name="Robinson-Rechavi M."/>
            <person name="Braasch I."/>
            <person name="Lecointre G."/>
            <person name="Bobe J."/>
            <person name="Postlethwait J.H."/>
            <person name="Berthelot C."/>
            <person name="Roest Crollius H."/>
            <person name="Guiguen Y."/>
        </authorList>
    </citation>
    <scope>NUCLEOTIDE SEQUENCE</scope>
    <source>
        <strain evidence="3">NC1722</strain>
    </source>
</reference>
<feature type="compositionally biased region" description="Acidic residues" evidence="1">
    <location>
        <begin position="15"/>
        <end position="33"/>
    </location>
</feature>
<evidence type="ECO:0000256" key="1">
    <source>
        <dbReference type="SAM" id="MobiDB-lite"/>
    </source>
</evidence>
<feature type="compositionally biased region" description="Acidic residues" evidence="1">
    <location>
        <begin position="45"/>
        <end position="55"/>
    </location>
</feature>
<dbReference type="PANTHER" id="PTHR46599:SF3">
    <property type="entry name" value="PIGGYBAC TRANSPOSABLE ELEMENT-DERIVED PROTEIN 4"/>
    <property type="match status" value="1"/>
</dbReference>
<evidence type="ECO:0000313" key="4">
    <source>
        <dbReference type="Proteomes" id="UP001221898"/>
    </source>
</evidence>
<organism evidence="3 4">
    <name type="scientific">Aldrovandia affinis</name>
    <dbReference type="NCBI Taxonomy" id="143900"/>
    <lineage>
        <taxon>Eukaryota</taxon>
        <taxon>Metazoa</taxon>
        <taxon>Chordata</taxon>
        <taxon>Craniata</taxon>
        <taxon>Vertebrata</taxon>
        <taxon>Euteleostomi</taxon>
        <taxon>Actinopterygii</taxon>
        <taxon>Neopterygii</taxon>
        <taxon>Teleostei</taxon>
        <taxon>Notacanthiformes</taxon>
        <taxon>Halosauridae</taxon>
        <taxon>Aldrovandia</taxon>
    </lineage>
</organism>
<comment type="caution">
    <text evidence="3">The sequence shown here is derived from an EMBL/GenBank/DDBJ whole genome shotgun (WGS) entry which is preliminary data.</text>
</comment>
<name>A0AAD7W099_9TELE</name>
<proteinExistence type="predicted"/>
<accession>A0AAD7W099</accession>
<sequence length="609" mass="69771">MATFSAQDCLQSLMESDEDNNSSCPDTDEELEEERQHYELRIDPAEDLTDDDDDDAEHKAPTPPQVATEKPCRTRRKSGTRAPLLFATKKPSRIHTPASQASRHPPWKTETAPDEAPPVSRFQPARPPGVQLNSADNHTPLDLFKLYVTRDAVNTLCENTNKQAAKAQAKGSKYTWTDVGVEEFYRYIGLLFYMAMVKLHDVRDYWRQNSIFSCPFPATIISRDRYRAISWNVHMSDPDKDQENDRRRGTPQYDQLFRLRPFMDTIQHACKTFFHPRRNISVDERMVAWKANSGMTQYIKAKPIKWGFKLFVLCDSSTGYTVDFSVYPGKNNFQIGQGYDTVMSLVNRDYLGSGYHVYMDNFYTSPKLFRDLLALNIGACGTYRDHRKDCPRTESNALTQKSPRGSIRWIRDGPLVFVKWVDTKVVAVCSTIHAAFAGDTAERRVKQDGVWISKDLPCPSPIIHYNKHMGGVDLSDQLIQYYTAQHKTMKWYRKLFLHFLDIAAINAYLLHKELSSLGQQEAMTHKAFQEALTAQLCGVSQKVPRKQATYHHVPVPTAKQTVNVGKRATVGRKKCVLCKMCTPWECKVCDVPLCLQLTRNCFATWHQRL</sequence>
<dbReference type="EMBL" id="JAINUG010000493">
    <property type="protein sequence ID" value="KAJ8367237.1"/>
    <property type="molecule type" value="Genomic_DNA"/>
</dbReference>
<keyword evidence="4" id="KW-1185">Reference proteome</keyword>
<dbReference type="AlphaFoldDB" id="A0AAD7W099"/>
<feature type="compositionally biased region" description="Basic and acidic residues" evidence="1">
    <location>
        <begin position="34"/>
        <end position="44"/>
    </location>
</feature>
<protein>
    <recommendedName>
        <fullName evidence="2">PiggyBac transposable element-derived protein domain-containing protein</fullName>
    </recommendedName>
</protein>
<gene>
    <name evidence="3" type="ORF">AAFF_G00323830</name>
</gene>
<evidence type="ECO:0000313" key="3">
    <source>
        <dbReference type="EMBL" id="KAJ8367237.1"/>
    </source>
</evidence>
<dbReference type="InterPro" id="IPR029526">
    <property type="entry name" value="PGBD"/>
</dbReference>
<feature type="region of interest" description="Disordered" evidence="1">
    <location>
        <begin position="1"/>
        <end position="135"/>
    </location>
</feature>
<feature type="domain" description="PiggyBac transposable element-derived protein" evidence="2">
    <location>
        <begin position="139"/>
        <end position="508"/>
    </location>
</feature>
<dbReference type="PANTHER" id="PTHR46599">
    <property type="entry name" value="PIGGYBAC TRANSPOSABLE ELEMENT-DERIVED PROTEIN 4"/>
    <property type="match status" value="1"/>
</dbReference>
<dbReference type="Proteomes" id="UP001221898">
    <property type="component" value="Unassembled WGS sequence"/>
</dbReference>
<evidence type="ECO:0000259" key="2">
    <source>
        <dbReference type="Pfam" id="PF13843"/>
    </source>
</evidence>
<dbReference type="Pfam" id="PF13843">
    <property type="entry name" value="DDE_Tnp_1_7"/>
    <property type="match status" value="1"/>
</dbReference>
<feature type="compositionally biased region" description="Polar residues" evidence="1">
    <location>
        <begin position="1"/>
        <end position="14"/>
    </location>
</feature>